<reference evidence="2 3" key="1">
    <citation type="submission" date="2019-03" db="EMBL/GenBank/DDBJ databases">
        <title>First draft genome of Liparis tanakae, snailfish: a comprehensive survey of snailfish specific genes.</title>
        <authorList>
            <person name="Kim W."/>
            <person name="Song I."/>
            <person name="Jeong J.-H."/>
            <person name="Kim D."/>
            <person name="Kim S."/>
            <person name="Ryu S."/>
            <person name="Song J.Y."/>
            <person name="Lee S.K."/>
        </authorList>
    </citation>
    <scope>NUCLEOTIDE SEQUENCE [LARGE SCALE GENOMIC DNA]</scope>
    <source>
        <tissue evidence="2">Muscle</tissue>
    </source>
</reference>
<dbReference type="AlphaFoldDB" id="A0A4Z2FXQ1"/>
<feature type="region of interest" description="Disordered" evidence="1">
    <location>
        <begin position="1"/>
        <end position="21"/>
    </location>
</feature>
<evidence type="ECO:0000313" key="2">
    <source>
        <dbReference type="EMBL" id="TNN45665.1"/>
    </source>
</evidence>
<keyword evidence="3" id="KW-1185">Reference proteome</keyword>
<feature type="compositionally biased region" description="Basic residues" evidence="1">
    <location>
        <begin position="1"/>
        <end position="12"/>
    </location>
</feature>
<evidence type="ECO:0000256" key="1">
    <source>
        <dbReference type="SAM" id="MobiDB-lite"/>
    </source>
</evidence>
<protein>
    <submittedName>
        <fullName evidence="2">Uncharacterized protein</fullName>
    </submittedName>
</protein>
<dbReference type="Proteomes" id="UP000314294">
    <property type="component" value="Unassembled WGS sequence"/>
</dbReference>
<organism evidence="2 3">
    <name type="scientific">Liparis tanakae</name>
    <name type="common">Tanaka's snailfish</name>
    <dbReference type="NCBI Taxonomy" id="230148"/>
    <lineage>
        <taxon>Eukaryota</taxon>
        <taxon>Metazoa</taxon>
        <taxon>Chordata</taxon>
        <taxon>Craniata</taxon>
        <taxon>Vertebrata</taxon>
        <taxon>Euteleostomi</taxon>
        <taxon>Actinopterygii</taxon>
        <taxon>Neopterygii</taxon>
        <taxon>Teleostei</taxon>
        <taxon>Neoteleostei</taxon>
        <taxon>Acanthomorphata</taxon>
        <taxon>Eupercaria</taxon>
        <taxon>Perciformes</taxon>
        <taxon>Cottioidei</taxon>
        <taxon>Cottales</taxon>
        <taxon>Liparidae</taxon>
        <taxon>Liparis</taxon>
    </lineage>
</organism>
<accession>A0A4Z2FXQ1</accession>
<evidence type="ECO:0000313" key="3">
    <source>
        <dbReference type="Proteomes" id="UP000314294"/>
    </source>
</evidence>
<name>A0A4Z2FXQ1_9TELE</name>
<proteinExistence type="predicted"/>
<sequence length="88" mass="9945">MWRHGGRDKRRKREGDGSRGKCFGDLWSTYCEYTDIQTRPGTQGLSEATAASGRLVSSFPRVLLHILLSTHYRVDLPATSCQDKDSTR</sequence>
<dbReference type="EMBL" id="SRLO01000831">
    <property type="protein sequence ID" value="TNN45665.1"/>
    <property type="molecule type" value="Genomic_DNA"/>
</dbReference>
<comment type="caution">
    <text evidence="2">The sequence shown here is derived from an EMBL/GenBank/DDBJ whole genome shotgun (WGS) entry which is preliminary data.</text>
</comment>
<gene>
    <name evidence="2" type="ORF">EYF80_044125</name>
</gene>